<gene>
    <name evidence="2" type="ORF">H1R20_g12902</name>
</gene>
<organism evidence="2 3">
    <name type="scientific">Candolleomyces eurysporus</name>
    <dbReference type="NCBI Taxonomy" id="2828524"/>
    <lineage>
        <taxon>Eukaryota</taxon>
        <taxon>Fungi</taxon>
        <taxon>Dikarya</taxon>
        <taxon>Basidiomycota</taxon>
        <taxon>Agaricomycotina</taxon>
        <taxon>Agaricomycetes</taxon>
        <taxon>Agaricomycetidae</taxon>
        <taxon>Agaricales</taxon>
        <taxon>Agaricineae</taxon>
        <taxon>Psathyrellaceae</taxon>
        <taxon>Candolleomyces</taxon>
    </lineage>
</organism>
<dbReference type="AlphaFoldDB" id="A0A9W8M9W4"/>
<name>A0A9W8M9W4_9AGAR</name>
<feature type="compositionally biased region" description="Polar residues" evidence="1">
    <location>
        <begin position="165"/>
        <end position="180"/>
    </location>
</feature>
<dbReference type="EMBL" id="JANBPK010001239">
    <property type="protein sequence ID" value="KAJ2924200.1"/>
    <property type="molecule type" value="Genomic_DNA"/>
</dbReference>
<evidence type="ECO:0000313" key="2">
    <source>
        <dbReference type="EMBL" id="KAJ2924200.1"/>
    </source>
</evidence>
<protein>
    <submittedName>
        <fullName evidence="2">Uncharacterized protein</fullName>
    </submittedName>
</protein>
<sequence length="246" mass="27107">MASTHPTLKDAELPRIGDPRYRVWPRNLYSLELTAPDELESRTSASPYALTQGQKRFAATMAFFVSQAKLQRCDGEFLGSVYTRFFGSVYDSTCCGVIRPVISLTPPCDWEVLFTLDEADFKVISQALLLRGKELRDKLKASINRGLRRRLLEEMQQDGLIPGPSGTNTDASTNTETSQLADEDESTDVDMSGSKTSRASTSSIVVISDKEMQQEISASIRDRKLCRQNAINLPCPAGGDPASDSN</sequence>
<evidence type="ECO:0000256" key="1">
    <source>
        <dbReference type="SAM" id="MobiDB-lite"/>
    </source>
</evidence>
<proteinExistence type="predicted"/>
<keyword evidence="3" id="KW-1185">Reference proteome</keyword>
<accession>A0A9W8M9W4</accession>
<feature type="compositionally biased region" description="Low complexity" evidence="1">
    <location>
        <begin position="192"/>
        <end position="202"/>
    </location>
</feature>
<comment type="caution">
    <text evidence="2">The sequence shown here is derived from an EMBL/GenBank/DDBJ whole genome shotgun (WGS) entry which is preliminary data.</text>
</comment>
<feature type="region of interest" description="Disordered" evidence="1">
    <location>
        <begin position="155"/>
        <end position="202"/>
    </location>
</feature>
<feature type="non-terminal residue" evidence="2">
    <location>
        <position position="246"/>
    </location>
</feature>
<dbReference type="OrthoDB" id="10634586at2759"/>
<evidence type="ECO:0000313" key="3">
    <source>
        <dbReference type="Proteomes" id="UP001140091"/>
    </source>
</evidence>
<reference evidence="2" key="1">
    <citation type="submission" date="2022-06" db="EMBL/GenBank/DDBJ databases">
        <title>Genome Sequence of Candolleomyces eurysporus.</title>
        <authorList>
            <person name="Buettner E."/>
        </authorList>
    </citation>
    <scope>NUCLEOTIDE SEQUENCE</scope>
    <source>
        <strain evidence="2">VTCC 930004</strain>
    </source>
</reference>
<dbReference type="Proteomes" id="UP001140091">
    <property type="component" value="Unassembled WGS sequence"/>
</dbReference>